<evidence type="ECO:0000313" key="1">
    <source>
        <dbReference type="EMBL" id="EMI21301.1"/>
    </source>
</evidence>
<evidence type="ECO:0000313" key="2">
    <source>
        <dbReference type="Proteomes" id="UP000011991"/>
    </source>
</evidence>
<dbReference type="PATRIC" id="fig|1265738.3.peg.1773"/>
<dbReference type="EMBL" id="ANOG01000261">
    <property type="protein sequence ID" value="EMI21301.1"/>
    <property type="molecule type" value="Genomic_DNA"/>
</dbReference>
<accession>M5RQ29</accession>
<gene>
    <name evidence="1" type="ORF">RMSM_01781</name>
</gene>
<dbReference type="Proteomes" id="UP000011991">
    <property type="component" value="Unassembled WGS sequence"/>
</dbReference>
<proteinExistence type="predicted"/>
<keyword evidence="2" id="KW-1185">Reference proteome</keyword>
<protein>
    <submittedName>
        <fullName evidence="1">Uncharacterized protein</fullName>
    </submittedName>
</protein>
<sequence length="43" mass="4966">MIRSLADASGWDLSGKKIAESNFRRLSNWAETLGEFRYLDTCR</sequence>
<organism evidence="1 2">
    <name type="scientific">Rhodopirellula maiorica SM1</name>
    <dbReference type="NCBI Taxonomy" id="1265738"/>
    <lineage>
        <taxon>Bacteria</taxon>
        <taxon>Pseudomonadati</taxon>
        <taxon>Planctomycetota</taxon>
        <taxon>Planctomycetia</taxon>
        <taxon>Pirellulales</taxon>
        <taxon>Pirellulaceae</taxon>
        <taxon>Novipirellula</taxon>
    </lineage>
</organism>
<reference evidence="1 2" key="1">
    <citation type="journal article" date="2013" name="Mar. Genomics">
        <title>Expression of sulfatases in Rhodopirellula baltica and the diversity of sulfatases in the genus Rhodopirellula.</title>
        <authorList>
            <person name="Wegner C.E."/>
            <person name="Richter-Heitmann T."/>
            <person name="Klindworth A."/>
            <person name="Klockow C."/>
            <person name="Richter M."/>
            <person name="Achstetter T."/>
            <person name="Glockner F.O."/>
            <person name="Harder J."/>
        </authorList>
    </citation>
    <scope>NUCLEOTIDE SEQUENCE [LARGE SCALE GENOMIC DNA]</scope>
    <source>
        <strain evidence="1 2">SM1</strain>
    </source>
</reference>
<comment type="caution">
    <text evidence="1">The sequence shown here is derived from an EMBL/GenBank/DDBJ whole genome shotgun (WGS) entry which is preliminary data.</text>
</comment>
<dbReference type="AlphaFoldDB" id="M5RQ29"/>
<name>M5RQ29_9BACT</name>